<keyword evidence="6" id="KW-0560">Oxidoreductase</keyword>
<dbReference type="EMBL" id="QFPP01000078">
    <property type="protein sequence ID" value="PZQ75678.1"/>
    <property type="molecule type" value="Genomic_DNA"/>
</dbReference>
<dbReference type="AlphaFoldDB" id="A0A2W5QEL2"/>
<evidence type="ECO:0000256" key="2">
    <source>
        <dbReference type="ARBA" id="ARBA00022723"/>
    </source>
</evidence>
<name>A0A2W5QEL2_VARPD</name>
<accession>A0A2W5QEL2</accession>
<dbReference type="GO" id="GO:0051537">
    <property type="term" value="F:2 iron, 2 sulfur cluster binding"/>
    <property type="evidence" value="ECO:0007669"/>
    <property type="project" value="UniProtKB-KW"/>
</dbReference>
<dbReference type="PANTHER" id="PTHR21496">
    <property type="entry name" value="FERREDOXIN-RELATED"/>
    <property type="match status" value="1"/>
</dbReference>
<dbReference type="Gene3D" id="2.102.10.10">
    <property type="entry name" value="Rieske [2Fe-2S] iron-sulphur domain"/>
    <property type="match status" value="1"/>
</dbReference>
<gene>
    <name evidence="6" type="ORF">DI563_08930</name>
</gene>
<evidence type="ECO:0000313" key="6">
    <source>
        <dbReference type="EMBL" id="PZQ75678.1"/>
    </source>
</evidence>
<dbReference type="GO" id="GO:0051213">
    <property type="term" value="F:dioxygenase activity"/>
    <property type="evidence" value="ECO:0007669"/>
    <property type="project" value="UniProtKB-KW"/>
</dbReference>
<feature type="domain" description="Rieske" evidence="5">
    <location>
        <begin position="8"/>
        <end position="104"/>
    </location>
</feature>
<dbReference type="PROSITE" id="PS51296">
    <property type="entry name" value="RIESKE"/>
    <property type="match status" value="1"/>
</dbReference>
<evidence type="ECO:0000256" key="4">
    <source>
        <dbReference type="ARBA" id="ARBA00023014"/>
    </source>
</evidence>
<dbReference type="InterPro" id="IPR036922">
    <property type="entry name" value="Rieske_2Fe-2S_sf"/>
</dbReference>
<evidence type="ECO:0000256" key="3">
    <source>
        <dbReference type="ARBA" id="ARBA00023004"/>
    </source>
</evidence>
<keyword evidence="6" id="KW-0223">Dioxygenase</keyword>
<keyword evidence="1" id="KW-0001">2Fe-2S</keyword>
<keyword evidence="3" id="KW-0408">Iron</keyword>
<evidence type="ECO:0000313" key="7">
    <source>
        <dbReference type="Proteomes" id="UP000249135"/>
    </source>
</evidence>
<evidence type="ECO:0000256" key="1">
    <source>
        <dbReference type="ARBA" id="ARBA00022714"/>
    </source>
</evidence>
<sequence length="109" mass="11742">MTDTSMAWTDAGPSDALAADDVVALEAEGREIAVFGVDGQFYATDNICTHGHARLCDGFLLGEEIECPLHQGRFDVRTGQPTCEPVTEPLRTYPIRIEDGRVFVALSGG</sequence>
<dbReference type="Proteomes" id="UP000249135">
    <property type="component" value="Unassembled WGS sequence"/>
</dbReference>
<dbReference type="InterPro" id="IPR017941">
    <property type="entry name" value="Rieske_2Fe-2S"/>
</dbReference>
<evidence type="ECO:0000259" key="5">
    <source>
        <dbReference type="PROSITE" id="PS51296"/>
    </source>
</evidence>
<comment type="caution">
    <text evidence="6">The sequence shown here is derived from an EMBL/GenBank/DDBJ whole genome shotgun (WGS) entry which is preliminary data.</text>
</comment>
<dbReference type="GO" id="GO:0046872">
    <property type="term" value="F:metal ion binding"/>
    <property type="evidence" value="ECO:0007669"/>
    <property type="project" value="UniProtKB-KW"/>
</dbReference>
<protein>
    <submittedName>
        <fullName evidence="6">Naphthalene 1,2-dioxygenase</fullName>
    </submittedName>
</protein>
<dbReference type="Pfam" id="PF00355">
    <property type="entry name" value="Rieske"/>
    <property type="match status" value="1"/>
</dbReference>
<keyword evidence="4" id="KW-0411">Iron-sulfur</keyword>
<organism evidence="6 7">
    <name type="scientific">Variovorax paradoxus</name>
    <dbReference type="NCBI Taxonomy" id="34073"/>
    <lineage>
        <taxon>Bacteria</taxon>
        <taxon>Pseudomonadati</taxon>
        <taxon>Pseudomonadota</taxon>
        <taxon>Betaproteobacteria</taxon>
        <taxon>Burkholderiales</taxon>
        <taxon>Comamonadaceae</taxon>
        <taxon>Variovorax</taxon>
    </lineage>
</organism>
<keyword evidence="2" id="KW-0479">Metal-binding</keyword>
<dbReference type="CDD" id="cd03528">
    <property type="entry name" value="Rieske_RO_ferredoxin"/>
    <property type="match status" value="1"/>
</dbReference>
<dbReference type="SUPFAM" id="SSF50022">
    <property type="entry name" value="ISP domain"/>
    <property type="match status" value="1"/>
</dbReference>
<dbReference type="PANTHER" id="PTHR21496:SF23">
    <property type="entry name" value="3-PHENYLPROPIONATE_CINNAMIC ACID DIOXYGENASE FERREDOXIN SUBUNIT"/>
    <property type="match status" value="1"/>
</dbReference>
<reference evidence="6 7" key="1">
    <citation type="submission" date="2017-08" db="EMBL/GenBank/DDBJ databases">
        <title>Infants hospitalized years apart are colonized by the same room-sourced microbial strains.</title>
        <authorList>
            <person name="Brooks B."/>
            <person name="Olm M.R."/>
            <person name="Firek B.A."/>
            <person name="Baker R."/>
            <person name="Thomas B.C."/>
            <person name="Morowitz M.J."/>
            <person name="Banfield J.F."/>
        </authorList>
    </citation>
    <scope>NUCLEOTIDE SEQUENCE [LARGE SCALE GENOMIC DNA]</scope>
    <source>
        <strain evidence="6">S2_005_003_R2_41</strain>
    </source>
</reference>
<proteinExistence type="predicted"/>